<keyword evidence="4" id="KW-1185">Reference proteome</keyword>
<evidence type="ECO:0000313" key="4">
    <source>
        <dbReference type="Proteomes" id="UP000611762"/>
    </source>
</evidence>
<dbReference type="InterPro" id="IPR012854">
    <property type="entry name" value="Cu_amine_oxidase-like_N"/>
</dbReference>
<dbReference type="AlphaFoldDB" id="A0A926DM24"/>
<evidence type="ECO:0000259" key="2">
    <source>
        <dbReference type="Pfam" id="PF07833"/>
    </source>
</evidence>
<keyword evidence="1" id="KW-0732">Signal</keyword>
<name>A0A926DM24_9FIRM</name>
<dbReference type="Gene3D" id="3.30.457.10">
    <property type="entry name" value="Copper amine oxidase-like, N-terminal domain"/>
    <property type="match status" value="2"/>
</dbReference>
<dbReference type="EMBL" id="JACRSU010000004">
    <property type="protein sequence ID" value="MBC8541465.1"/>
    <property type="molecule type" value="Genomic_DNA"/>
</dbReference>
<organism evidence="3 4">
    <name type="scientific">Congzhengia minquanensis</name>
    <dbReference type="NCBI Taxonomy" id="2763657"/>
    <lineage>
        <taxon>Bacteria</taxon>
        <taxon>Bacillati</taxon>
        <taxon>Bacillota</taxon>
        <taxon>Clostridia</taxon>
        <taxon>Eubacteriales</taxon>
        <taxon>Oscillospiraceae</taxon>
        <taxon>Congzhengia</taxon>
    </lineage>
</organism>
<feature type="signal peptide" evidence="1">
    <location>
        <begin position="1"/>
        <end position="28"/>
    </location>
</feature>
<feature type="domain" description="Copper amine oxidase-like N-terminal" evidence="2">
    <location>
        <begin position="261"/>
        <end position="358"/>
    </location>
</feature>
<reference evidence="3" key="1">
    <citation type="submission" date="2020-08" db="EMBL/GenBank/DDBJ databases">
        <title>Genome public.</title>
        <authorList>
            <person name="Liu C."/>
            <person name="Sun Q."/>
        </authorList>
    </citation>
    <scope>NUCLEOTIDE SEQUENCE</scope>
    <source>
        <strain evidence="3">H8</strain>
    </source>
</reference>
<dbReference type="SUPFAM" id="SSF55383">
    <property type="entry name" value="Copper amine oxidase, domain N"/>
    <property type="match status" value="1"/>
</dbReference>
<dbReference type="Proteomes" id="UP000611762">
    <property type="component" value="Unassembled WGS sequence"/>
</dbReference>
<comment type="caution">
    <text evidence="3">The sequence shown here is derived from an EMBL/GenBank/DDBJ whole genome shotgun (WGS) entry which is preliminary data.</text>
</comment>
<dbReference type="PROSITE" id="PS51257">
    <property type="entry name" value="PROKAR_LIPOPROTEIN"/>
    <property type="match status" value="1"/>
</dbReference>
<sequence length="397" mass="44458">MTNLLKKALSVCMAATMLVTASCITVLAEDTQDIAPAADEVKNEAKVKFTIGEPDENGIFTAKLSLHNLKFVSLQFSFNFNKDVIKAVDAEGNPTDDFNEFAVCNPAKVEGTNQELTQVKTTVSNAIGVFGIISYIKVDTEDRLIHVDENGCVLYEFRFKKVGEGNNFGFALADNPVTGNGKDAIVYDGRDLSFTFEFIYPEESKEQSSSNYYPDVPDTNHVATPEELKRERRKGTVVLQVNNYAVSVEGIIKWVDKDNKNVVPYIENDRTMVPLRFISETFGADVEWIPETRTIEIALEDTKITMQLDNRDYQINGETKAMDTVPVIREDRTFVPIRFVSEALEKAVYWNGTTGVVVVAPLNNPWDDTDSLSQELMTQTLLALKWLGDEAYSHLKN</sequence>
<evidence type="ECO:0000256" key="1">
    <source>
        <dbReference type="SAM" id="SignalP"/>
    </source>
</evidence>
<protein>
    <submittedName>
        <fullName evidence="3">Copper amine oxidase N-terminal domain-containing protein</fullName>
    </submittedName>
</protein>
<accession>A0A926DM24</accession>
<proteinExistence type="predicted"/>
<gene>
    <name evidence="3" type="ORF">H8698_10805</name>
</gene>
<dbReference type="RefSeq" id="WP_249313498.1">
    <property type="nucleotide sequence ID" value="NZ_JACRSU010000004.1"/>
</dbReference>
<feature type="chain" id="PRO_5039656191" evidence="1">
    <location>
        <begin position="29"/>
        <end position="397"/>
    </location>
</feature>
<evidence type="ECO:0000313" key="3">
    <source>
        <dbReference type="EMBL" id="MBC8541465.1"/>
    </source>
</evidence>
<dbReference type="InterPro" id="IPR036582">
    <property type="entry name" value="Mao_N_sf"/>
</dbReference>
<dbReference type="Pfam" id="PF07833">
    <property type="entry name" value="Cu_amine_oxidN1"/>
    <property type="match status" value="1"/>
</dbReference>